<reference evidence="3" key="2">
    <citation type="submission" date="2020-09" db="EMBL/GenBank/DDBJ databases">
        <authorList>
            <person name="Sun Q."/>
            <person name="Zhou Y."/>
        </authorList>
    </citation>
    <scope>NUCLEOTIDE SEQUENCE</scope>
    <source>
        <strain evidence="3">CGMCC 4.7201</strain>
    </source>
</reference>
<dbReference type="EMBL" id="BMMS01000065">
    <property type="protein sequence ID" value="GGP00763.1"/>
    <property type="molecule type" value="Genomic_DNA"/>
</dbReference>
<keyword evidence="2" id="KW-0812">Transmembrane</keyword>
<feature type="transmembrane region" description="Helical" evidence="2">
    <location>
        <begin position="39"/>
        <end position="59"/>
    </location>
</feature>
<evidence type="ECO:0000313" key="4">
    <source>
        <dbReference type="Proteomes" id="UP000641932"/>
    </source>
</evidence>
<comment type="caution">
    <text evidence="3">The sequence shown here is derived from an EMBL/GenBank/DDBJ whole genome shotgun (WGS) entry which is preliminary data.</text>
</comment>
<evidence type="ECO:0000313" key="3">
    <source>
        <dbReference type="EMBL" id="GGP00763.1"/>
    </source>
</evidence>
<gene>
    <name evidence="3" type="ORF">GCM10012280_70230</name>
</gene>
<keyword evidence="2" id="KW-1133">Transmembrane helix</keyword>
<feature type="compositionally biased region" description="Low complexity" evidence="1">
    <location>
        <begin position="231"/>
        <end position="244"/>
    </location>
</feature>
<name>A0A917ZYP1_9ACTN</name>
<evidence type="ECO:0000256" key="1">
    <source>
        <dbReference type="SAM" id="MobiDB-lite"/>
    </source>
</evidence>
<organism evidence="3 4">
    <name type="scientific">Wenjunlia tyrosinilytica</name>
    <dbReference type="NCBI Taxonomy" id="1544741"/>
    <lineage>
        <taxon>Bacteria</taxon>
        <taxon>Bacillati</taxon>
        <taxon>Actinomycetota</taxon>
        <taxon>Actinomycetes</taxon>
        <taxon>Kitasatosporales</taxon>
        <taxon>Streptomycetaceae</taxon>
        <taxon>Wenjunlia</taxon>
    </lineage>
</organism>
<dbReference type="AlphaFoldDB" id="A0A917ZYP1"/>
<accession>A0A917ZYP1</accession>
<sequence>METLRSTAKWLLAAFAAIAAALAAGLQLTGLGELAAGSWRLWASLASIPVTLGSLGYMATSATAVLSQDWVTLAAFTDDHHDAIFNGRRSERDFKRLERKIEANRHELYAHVAPTISELHTGLQDAVRLAHDSAAPEAQRRKAQAQASELRAAARDVVQCANYFWTRELFLRMRKHLAWASVAAILGLTVFAYAANPPKPDKPLDVRVCLASDSAASAGRACSPASDYWKSSKSPSSTTTKPGPMRYSSTSSGAISR</sequence>
<feature type="region of interest" description="Disordered" evidence="1">
    <location>
        <begin position="215"/>
        <end position="257"/>
    </location>
</feature>
<keyword evidence="2" id="KW-0472">Membrane</keyword>
<reference evidence="3" key="1">
    <citation type="journal article" date="2014" name="Int. J. Syst. Evol. Microbiol.">
        <title>Complete genome sequence of Corynebacterium casei LMG S-19264T (=DSM 44701T), isolated from a smear-ripened cheese.</title>
        <authorList>
            <consortium name="US DOE Joint Genome Institute (JGI-PGF)"/>
            <person name="Walter F."/>
            <person name="Albersmeier A."/>
            <person name="Kalinowski J."/>
            <person name="Ruckert C."/>
        </authorList>
    </citation>
    <scope>NUCLEOTIDE SEQUENCE</scope>
    <source>
        <strain evidence="3">CGMCC 4.7201</strain>
    </source>
</reference>
<feature type="transmembrane region" description="Helical" evidence="2">
    <location>
        <begin position="177"/>
        <end position="195"/>
    </location>
</feature>
<dbReference type="Proteomes" id="UP000641932">
    <property type="component" value="Unassembled WGS sequence"/>
</dbReference>
<evidence type="ECO:0000256" key="2">
    <source>
        <dbReference type="SAM" id="Phobius"/>
    </source>
</evidence>
<feature type="compositionally biased region" description="Polar residues" evidence="1">
    <location>
        <begin position="247"/>
        <end position="257"/>
    </location>
</feature>
<protein>
    <submittedName>
        <fullName evidence="3">Uncharacterized protein</fullName>
    </submittedName>
</protein>
<keyword evidence="4" id="KW-1185">Reference proteome</keyword>
<proteinExistence type="predicted"/>